<dbReference type="Gene3D" id="3.30.2310.20">
    <property type="entry name" value="RelE-like"/>
    <property type="match status" value="1"/>
</dbReference>
<dbReference type="Proteomes" id="UP000664844">
    <property type="component" value="Unassembled WGS sequence"/>
</dbReference>
<accession>A0ABS3FYN3</accession>
<organism evidence="1 2">
    <name type="scientific">Phormidium pseudopriestleyi FRX01</name>
    <dbReference type="NCBI Taxonomy" id="1759528"/>
    <lineage>
        <taxon>Bacteria</taxon>
        <taxon>Bacillati</taxon>
        <taxon>Cyanobacteriota</taxon>
        <taxon>Cyanophyceae</taxon>
        <taxon>Oscillatoriophycideae</taxon>
        <taxon>Oscillatoriales</taxon>
        <taxon>Oscillatoriaceae</taxon>
        <taxon>Phormidium</taxon>
    </lineage>
</organism>
<dbReference type="InterPro" id="IPR035093">
    <property type="entry name" value="RelE/ParE_toxin_dom_sf"/>
</dbReference>
<reference evidence="1 2" key="1">
    <citation type="submission" date="2021-03" db="EMBL/GenBank/DDBJ databases">
        <title>Metabolic Capacity of the Antarctic Cyanobacterium Phormidium pseudopriestleyi that Sustains Oxygenic Photosynthesis in the Presence of Hydrogen Sulfide.</title>
        <authorList>
            <person name="Lumian J.E."/>
            <person name="Jungblut A.D."/>
            <person name="Dillon M.L."/>
            <person name="Hawes I."/>
            <person name="Doran P.T."/>
            <person name="Mackey T.J."/>
            <person name="Dick G.J."/>
            <person name="Grettenberger C.L."/>
            <person name="Sumner D.Y."/>
        </authorList>
    </citation>
    <scope>NUCLEOTIDE SEQUENCE [LARGE SCALE GENOMIC DNA]</scope>
    <source>
        <strain evidence="1 2">FRX01</strain>
    </source>
</reference>
<dbReference type="EMBL" id="JAFLQW010000597">
    <property type="protein sequence ID" value="MBO0351848.1"/>
    <property type="molecule type" value="Genomic_DNA"/>
</dbReference>
<dbReference type="SUPFAM" id="SSF143011">
    <property type="entry name" value="RelE-like"/>
    <property type="match status" value="1"/>
</dbReference>
<proteinExistence type="predicted"/>
<evidence type="ECO:0000313" key="1">
    <source>
        <dbReference type="EMBL" id="MBO0351848.1"/>
    </source>
</evidence>
<dbReference type="RefSeq" id="WP_207090278.1">
    <property type="nucleotide sequence ID" value="NZ_JAFLQW010000597.1"/>
</dbReference>
<comment type="caution">
    <text evidence="1">The sequence shown here is derived from an EMBL/GenBank/DDBJ whole genome shotgun (WGS) entry which is preliminary data.</text>
</comment>
<protein>
    <submittedName>
        <fullName evidence="1">Type II toxin-antitoxin system RelE/ParE family toxin</fullName>
    </submittedName>
</protein>
<gene>
    <name evidence="1" type="ORF">J0895_22755</name>
</gene>
<evidence type="ECO:0000313" key="2">
    <source>
        <dbReference type="Proteomes" id="UP000664844"/>
    </source>
</evidence>
<keyword evidence="2" id="KW-1185">Reference proteome</keyword>
<name>A0ABS3FYN3_9CYAN</name>
<sequence>MAALSIEVQGRIQPIIFQEIETENSFDLGYLQKMTGYSDKYKIRVGDYRIGMTVDKKTQTIICERVAHRRDIYRNFP</sequence>